<gene>
    <name evidence="1" type="ORF">LITE_LOCUS18884</name>
</gene>
<keyword evidence="2" id="KW-1185">Reference proteome</keyword>
<proteinExistence type="predicted"/>
<sequence length="14" mass="1517">MAPFTRIQALQLGA</sequence>
<name>A0AAV0KJV9_9ROSI</name>
<reference evidence="1" key="1">
    <citation type="submission" date="2022-08" db="EMBL/GenBank/DDBJ databases">
        <authorList>
            <person name="Gutierrez-Valencia J."/>
        </authorList>
    </citation>
    <scope>NUCLEOTIDE SEQUENCE</scope>
</reference>
<organism evidence="1 2">
    <name type="scientific">Linum tenue</name>
    <dbReference type="NCBI Taxonomy" id="586396"/>
    <lineage>
        <taxon>Eukaryota</taxon>
        <taxon>Viridiplantae</taxon>
        <taxon>Streptophyta</taxon>
        <taxon>Embryophyta</taxon>
        <taxon>Tracheophyta</taxon>
        <taxon>Spermatophyta</taxon>
        <taxon>Magnoliopsida</taxon>
        <taxon>eudicotyledons</taxon>
        <taxon>Gunneridae</taxon>
        <taxon>Pentapetalae</taxon>
        <taxon>rosids</taxon>
        <taxon>fabids</taxon>
        <taxon>Malpighiales</taxon>
        <taxon>Linaceae</taxon>
        <taxon>Linum</taxon>
    </lineage>
</organism>
<evidence type="ECO:0000313" key="1">
    <source>
        <dbReference type="EMBL" id="CAI0421725.1"/>
    </source>
</evidence>
<dbReference type="EMBL" id="CAMGYJ010000005">
    <property type="protein sequence ID" value="CAI0421725.1"/>
    <property type="molecule type" value="Genomic_DNA"/>
</dbReference>
<comment type="caution">
    <text evidence="1">The sequence shown here is derived from an EMBL/GenBank/DDBJ whole genome shotgun (WGS) entry which is preliminary data.</text>
</comment>
<evidence type="ECO:0000313" key="2">
    <source>
        <dbReference type="Proteomes" id="UP001154282"/>
    </source>
</evidence>
<dbReference type="Proteomes" id="UP001154282">
    <property type="component" value="Unassembled WGS sequence"/>
</dbReference>
<protein>
    <submittedName>
        <fullName evidence="1">Uncharacterized protein</fullName>
    </submittedName>
</protein>
<accession>A0AAV0KJV9</accession>